<gene>
    <name evidence="2" type="ORF">CVV64_19690</name>
</gene>
<dbReference type="InterPro" id="IPR035958">
    <property type="entry name" value="SecB-like_sf"/>
</dbReference>
<protein>
    <recommendedName>
        <fullName evidence="4">Protein-export chaperone SecB</fullName>
    </recommendedName>
</protein>
<name>A0A2N1PIP8_9BACT</name>
<dbReference type="GO" id="GO:0051262">
    <property type="term" value="P:protein tetramerization"/>
    <property type="evidence" value="ECO:0007669"/>
    <property type="project" value="InterPro"/>
</dbReference>
<comment type="similarity">
    <text evidence="1">Belongs to the SecB family.</text>
</comment>
<reference evidence="2 3" key="1">
    <citation type="journal article" date="2017" name="ISME J.">
        <title>Potential for microbial H2 and metal transformations associated with novel bacteria and archaea in deep terrestrial subsurface sediments.</title>
        <authorList>
            <person name="Hernsdorf A.W."/>
            <person name="Amano Y."/>
            <person name="Miyakawa K."/>
            <person name="Ise K."/>
            <person name="Suzuki Y."/>
            <person name="Anantharaman K."/>
            <person name="Probst A."/>
            <person name="Burstein D."/>
            <person name="Thomas B.C."/>
            <person name="Banfield J.F."/>
        </authorList>
    </citation>
    <scope>NUCLEOTIDE SEQUENCE [LARGE SCALE GENOMIC DNA]</scope>
    <source>
        <strain evidence="2">HGW-Wallbacteria-1</strain>
    </source>
</reference>
<sequence length="150" mass="17185">MGLSPLQLLNYFFEEVSVKANPDYNENIDGVLKGFNVTFESGENKNDPLLRRFILKIEQKRKPELPYELKIGMIGIFRIDEGFAARKKPEELEVLLNTNCPSMLYSAARETILTLTGRCPHQPYLLPSISFANFQADNKRKSPPRPKPKE</sequence>
<organism evidence="2 3">
    <name type="scientific">Candidatus Wallbacteria bacterium HGW-Wallbacteria-1</name>
    <dbReference type="NCBI Taxonomy" id="2013854"/>
    <lineage>
        <taxon>Bacteria</taxon>
        <taxon>Candidatus Walliibacteriota</taxon>
    </lineage>
</organism>
<proteinExistence type="inferred from homology"/>
<evidence type="ECO:0008006" key="4">
    <source>
        <dbReference type="Google" id="ProtNLM"/>
    </source>
</evidence>
<dbReference type="GO" id="GO:0015031">
    <property type="term" value="P:protein transport"/>
    <property type="evidence" value="ECO:0007669"/>
    <property type="project" value="InterPro"/>
</dbReference>
<dbReference type="SUPFAM" id="SSF54611">
    <property type="entry name" value="SecB-like"/>
    <property type="match status" value="1"/>
</dbReference>
<dbReference type="Pfam" id="PF02556">
    <property type="entry name" value="SecB"/>
    <property type="match status" value="1"/>
</dbReference>
<accession>A0A2N1PIP8</accession>
<dbReference type="EMBL" id="PGXC01000057">
    <property type="protein sequence ID" value="PKK88223.1"/>
    <property type="molecule type" value="Genomic_DNA"/>
</dbReference>
<dbReference type="Proteomes" id="UP000233256">
    <property type="component" value="Unassembled WGS sequence"/>
</dbReference>
<dbReference type="Gene3D" id="3.10.420.10">
    <property type="entry name" value="SecB-like"/>
    <property type="match status" value="1"/>
</dbReference>
<dbReference type="AlphaFoldDB" id="A0A2N1PIP8"/>
<evidence type="ECO:0000313" key="2">
    <source>
        <dbReference type="EMBL" id="PKK88223.1"/>
    </source>
</evidence>
<evidence type="ECO:0000313" key="3">
    <source>
        <dbReference type="Proteomes" id="UP000233256"/>
    </source>
</evidence>
<dbReference type="InterPro" id="IPR003708">
    <property type="entry name" value="SecB"/>
</dbReference>
<comment type="caution">
    <text evidence="2">The sequence shown here is derived from an EMBL/GenBank/DDBJ whole genome shotgun (WGS) entry which is preliminary data.</text>
</comment>
<dbReference type="GO" id="GO:0051082">
    <property type="term" value="F:unfolded protein binding"/>
    <property type="evidence" value="ECO:0007669"/>
    <property type="project" value="InterPro"/>
</dbReference>
<evidence type="ECO:0000256" key="1">
    <source>
        <dbReference type="ARBA" id="ARBA00009990"/>
    </source>
</evidence>